<sequence length="99" mass="11405">GSCFTKHRAGDIIGEVRRGIRWLWSSREVEVGDGFEEVYEGPVDRRRVRWARLPLRLEARCRAAGHGHTGDLYPRLQRDPGRPDLRRPRLLPPRIGGVL</sequence>
<dbReference type="EMBL" id="CADCVI010000138">
    <property type="protein sequence ID" value="CAA9473213.1"/>
    <property type="molecule type" value="Genomic_DNA"/>
</dbReference>
<organism evidence="2">
    <name type="scientific">uncultured Rubrobacteraceae bacterium</name>
    <dbReference type="NCBI Taxonomy" id="349277"/>
    <lineage>
        <taxon>Bacteria</taxon>
        <taxon>Bacillati</taxon>
        <taxon>Actinomycetota</taxon>
        <taxon>Rubrobacteria</taxon>
        <taxon>Rubrobacterales</taxon>
        <taxon>Rubrobacteraceae</taxon>
        <taxon>environmental samples</taxon>
    </lineage>
</organism>
<feature type="compositionally biased region" description="Basic and acidic residues" evidence="1">
    <location>
        <begin position="76"/>
        <end position="87"/>
    </location>
</feature>
<name>A0A6J4RMM5_9ACTN</name>
<proteinExistence type="predicted"/>
<reference evidence="2" key="1">
    <citation type="submission" date="2020-02" db="EMBL/GenBank/DDBJ databases">
        <authorList>
            <person name="Meier V. D."/>
        </authorList>
    </citation>
    <scope>NUCLEOTIDE SEQUENCE</scope>
    <source>
        <strain evidence="2">AVDCRST_MAG25</strain>
    </source>
</reference>
<feature type="region of interest" description="Disordered" evidence="1">
    <location>
        <begin position="65"/>
        <end position="99"/>
    </location>
</feature>
<dbReference type="AlphaFoldDB" id="A0A6J4RMM5"/>
<protein>
    <submittedName>
        <fullName evidence="2">Uncharacterized protein</fullName>
    </submittedName>
</protein>
<feature type="non-terminal residue" evidence="2">
    <location>
        <position position="1"/>
    </location>
</feature>
<evidence type="ECO:0000313" key="2">
    <source>
        <dbReference type="EMBL" id="CAA9473213.1"/>
    </source>
</evidence>
<feature type="non-terminal residue" evidence="2">
    <location>
        <position position="99"/>
    </location>
</feature>
<gene>
    <name evidence="2" type="ORF">AVDCRST_MAG25-2203</name>
</gene>
<evidence type="ECO:0000256" key="1">
    <source>
        <dbReference type="SAM" id="MobiDB-lite"/>
    </source>
</evidence>
<accession>A0A6J4RMM5</accession>